<proteinExistence type="predicted"/>
<dbReference type="SUPFAM" id="SSF52540">
    <property type="entry name" value="P-loop containing nucleoside triphosphate hydrolases"/>
    <property type="match status" value="1"/>
</dbReference>
<dbReference type="GO" id="GO:0140359">
    <property type="term" value="F:ABC-type transporter activity"/>
    <property type="evidence" value="ECO:0007669"/>
    <property type="project" value="InterPro"/>
</dbReference>
<name>A0A7R9PRD0_TIMGE</name>
<dbReference type="GO" id="GO:0005319">
    <property type="term" value="F:lipid transporter activity"/>
    <property type="evidence" value="ECO:0007669"/>
    <property type="project" value="TreeGrafter"/>
</dbReference>
<organism evidence="1">
    <name type="scientific">Timema genevievae</name>
    <name type="common">Walking stick</name>
    <dbReference type="NCBI Taxonomy" id="629358"/>
    <lineage>
        <taxon>Eukaryota</taxon>
        <taxon>Metazoa</taxon>
        <taxon>Ecdysozoa</taxon>
        <taxon>Arthropoda</taxon>
        <taxon>Hexapoda</taxon>
        <taxon>Insecta</taxon>
        <taxon>Pterygota</taxon>
        <taxon>Neoptera</taxon>
        <taxon>Polyneoptera</taxon>
        <taxon>Phasmatodea</taxon>
        <taxon>Timematodea</taxon>
        <taxon>Timematoidea</taxon>
        <taxon>Timematidae</taxon>
        <taxon>Timema</taxon>
    </lineage>
</organism>
<evidence type="ECO:0000313" key="1">
    <source>
        <dbReference type="EMBL" id="CAD7607020.1"/>
    </source>
</evidence>
<gene>
    <name evidence="1" type="ORF">TGEB3V08_LOCUS10081</name>
</gene>
<dbReference type="AlphaFoldDB" id="A0A7R9PRD0"/>
<dbReference type="PANTHER" id="PTHR19229">
    <property type="entry name" value="ATP-BINDING CASSETTE TRANSPORTER SUBFAMILY A ABCA"/>
    <property type="match status" value="1"/>
</dbReference>
<reference evidence="1" key="1">
    <citation type="submission" date="2020-11" db="EMBL/GenBank/DDBJ databases">
        <authorList>
            <person name="Tran Van P."/>
        </authorList>
    </citation>
    <scope>NUCLEOTIDE SEQUENCE</scope>
</reference>
<dbReference type="InterPro" id="IPR027417">
    <property type="entry name" value="P-loop_NTPase"/>
</dbReference>
<dbReference type="GO" id="GO:0016020">
    <property type="term" value="C:membrane"/>
    <property type="evidence" value="ECO:0007669"/>
    <property type="project" value="InterPro"/>
</dbReference>
<sequence>MYLAGLQIHEHSGKQSQHCSGGTRRKLSFAMAMVGGPCVVLMDEPSTGMDPRSKRFLWDTILASFQEKPPPVHPTKTRTSISPSSVIELNTTSALANYATEAGSTQHLKNLYGAGYTLEMKLRGGDRTPTTPSSDRHADLKEFVAGLFPDATLEESFADRLVFSVPQHAVTSLAECFSQLEKGFRNFSSYGGVSWCSTNGAWSWSDSG</sequence>
<dbReference type="PANTHER" id="PTHR19229:SF209">
    <property type="entry name" value="ATP-BINDING CASSETTE SUB-FAMILY A MEMBER 5 ISOFORM X1"/>
    <property type="match status" value="1"/>
</dbReference>
<dbReference type="EMBL" id="OE845281">
    <property type="protein sequence ID" value="CAD7607020.1"/>
    <property type="molecule type" value="Genomic_DNA"/>
</dbReference>
<dbReference type="Gene3D" id="3.40.50.300">
    <property type="entry name" value="P-loop containing nucleotide triphosphate hydrolases"/>
    <property type="match status" value="1"/>
</dbReference>
<accession>A0A7R9PRD0</accession>
<dbReference type="InterPro" id="IPR026082">
    <property type="entry name" value="ABCA"/>
</dbReference>
<protein>
    <submittedName>
        <fullName evidence="1">Uncharacterized protein</fullName>
    </submittedName>
</protein>